<reference evidence="1" key="1">
    <citation type="submission" date="2020-09" db="EMBL/GenBank/DDBJ databases">
        <title>Genome-Enabled Discovery of Anthraquinone Biosynthesis in Senna tora.</title>
        <authorList>
            <person name="Kang S.-H."/>
            <person name="Pandey R.P."/>
            <person name="Lee C.-M."/>
            <person name="Sim J.-S."/>
            <person name="Jeong J.-T."/>
            <person name="Choi B.-S."/>
            <person name="Jung M."/>
            <person name="Ginzburg D."/>
            <person name="Zhao K."/>
            <person name="Won S.Y."/>
            <person name="Oh T.-J."/>
            <person name="Yu Y."/>
            <person name="Kim N.-H."/>
            <person name="Lee O.R."/>
            <person name="Lee T.-H."/>
            <person name="Bashyal P."/>
            <person name="Kim T.-S."/>
            <person name="Lee W.-H."/>
            <person name="Kawkins C."/>
            <person name="Kim C.-K."/>
            <person name="Kim J.S."/>
            <person name="Ahn B.O."/>
            <person name="Rhee S.Y."/>
            <person name="Sohng J.K."/>
        </authorList>
    </citation>
    <scope>NUCLEOTIDE SEQUENCE</scope>
    <source>
        <tissue evidence="1">Leaf</tissue>
    </source>
</reference>
<accession>A0A834U160</accession>
<dbReference type="AlphaFoldDB" id="A0A834U160"/>
<protein>
    <submittedName>
        <fullName evidence="1">LINE-type retrotransposon LIb DNA</fullName>
    </submittedName>
</protein>
<name>A0A834U160_9FABA</name>
<dbReference type="EMBL" id="JAAIUW010000006">
    <property type="protein sequence ID" value="KAF7827654.1"/>
    <property type="molecule type" value="Genomic_DNA"/>
</dbReference>
<keyword evidence="2" id="KW-1185">Reference proteome</keyword>
<dbReference type="Proteomes" id="UP000634136">
    <property type="component" value="Unassembled WGS sequence"/>
</dbReference>
<organism evidence="1 2">
    <name type="scientific">Senna tora</name>
    <dbReference type="NCBI Taxonomy" id="362788"/>
    <lineage>
        <taxon>Eukaryota</taxon>
        <taxon>Viridiplantae</taxon>
        <taxon>Streptophyta</taxon>
        <taxon>Embryophyta</taxon>
        <taxon>Tracheophyta</taxon>
        <taxon>Spermatophyta</taxon>
        <taxon>Magnoliopsida</taxon>
        <taxon>eudicotyledons</taxon>
        <taxon>Gunneridae</taxon>
        <taxon>Pentapetalae</taxon>
        <taxon>rosids</taxon>
        <taxon>fabids</taxon>
        <taxon>Fabales</taxon>
        <taxon>Fabaceae</taxon>
        <taxon>Caesalpinioideae</taxon>
        <taxon>Cassia clade</taxon>
        <taxon>Senna</taxon>
    </lineage>
</organism>
<sequence length="174" mass="19732">MVSCPCDLYAYTKWFCVHLEWLVALTSFVLIRNGWLPLRALCSYRMEGCLHVPYAQVELLVADLLYKICAKFSYALMCSVPIWNVWLFIVTNCALLDWNDYDLMCIASDSGSNNAISSFGTLVSLCRVILSDFSEAKVIHTYREENACADILAKLAVSSQPILMYFDHPPSLHL</sequence>
<gene>
    <name evidence="1" type="ORF">G2W53_018818</name>
</gene>
<evidence type="ECO:0000313" key="2">
    <source>
        <dbReference type="Proteomes" id="UP000634136"/>
    </source>
</evidence>
<evidence type="ECO:0000313" key="1">
    <source>
        <dbReference type="EMBL" id="KAF7827654.1"/>
    </source>
</evidence>
<proteinExistence type="predicted"/>
<comment type="caution">
    <text evidence="1">The sequence shown here is derived from an EMBL/GenBank/DDBJ whole genome shotgun (WGS) entry which is preliminary data.</text>
</comment>